<dbReference type="GeneID" id="117237012"/>
<evidence type="ECO:0000256" key="7">
    <source>
        <dbReference type="ARBA" id="ARBA00022989"/>
    </source>
</evidence>
<dbReference type="SMART" id="SM00780">
    <property type="entry name" value="PIG-X"/>
    <property type="match status" value="1"/>
</dbReference>
<dbReference type="KEGG" id="bvk:117237012"/>
<keyword evidence="5 10" id="KW-0812">Transmembrane</keyword>
<organism evidence="11 12">
    <name type="scientific">Bombus vosnesenskii</name>
    <dbReference type="NCBI Taxonomy" id="207650"/>
    <lineage>
        <taxon>Eukaryota</taxon>
        <taxon>Metazoa</taxon>
        <taxon>Ecdysozoa</taxon>
        <taxon>Arthropoda</taxon>
        <taxon>Hexapoda</taxon>
        <taxon>Insecta</taxon>
        <taxon>Pterygota</taxon>
        <taxon>Neoptera</taxon>
        <taxon>Endopterygota</taxon>
        <taxon>Hymenoptera</taxon>
        <taxon>Apocrita</taxon>
        <taxon>Aculeata</taxon>
        <taxon>Apoidea</taxon>
        <taxon>Anthophila</taxon>
        <taxon>Apidae</taxon>
        <taxon>Bombus</taxon>
        <taxon>Pyrobombus</taxon>
    </lineage>
</organism>
<feature type="transmembrane region" description="Helical" evidence="10">
    <location>
        <begin position="206"/>
        <end position="230"/>
    </location>
</feature>
<keyword evidence="7 10" id="KW-1133">Transmembrane helix</keyword>
<sequence>MISSFVKQSFVQICLFYILILKIVISCDKLDARVSLKVQGTGFHRDLIYQVHIDQFIEECYVAIYLQLPSALYANVNELTNLRRLGIISQFQSTACVNGEVDIELFAEEAQTQAVTICSNLSRAECALKVPIHQRYQHANDSNKYMNITLPNPTLLLGCKKRIKDYRVSKLDLCSPCVEIVPKWREIPYIMDKENVWTIPVGETTMLLVVTSITFSLTILCTLCLIQTIWKSMSEHIKTQ</sequence>
<comment type="pathway">
    <text evidence="2 10">Glycolipid biosynthesis; glycosylphosphatidylinositol-anchor biosynthesis.</text>
</comment>
<dbReference type="PANTHER" id="PTHR28650">
    <property type="entry name" value="PHOSPHATIDYLINOSITOL-GLYCAN BIOSYNTHESIS CLASS X PROTEIN"/>
    <property type="match status" value="1"/>
</dbReference>
<dbReference type="Proteomes" id="UP000504631">
    <property type="component" value="Unplaced"/>
</dbReference>
<dbReference type="GO" id="GO:0006506">
    <property type="term" value="P:GPI anchor biosynthetic process"/>
    <property type="evidence" value="ECO:0007669"/>
    <property type="project" value="UniProtKB-UniPathway"/>
</dbReference>
<comment type="similarity">
    <text evidence="3 10">Belongs to the PIGX family.</text>
</comment>
<comment type="subcellular location">
    <subcellularLocation>
        <location evidence="1 10">Endoplasmic reticulum membrane</location>
        <topology evidence="1 10">Single-pass membrane protein</topology>
    </subcellularLocation>
</comment>
<name>A0A6J3KX85_9HYME</name>
<accession>A0A6J3KX85</accession>
<evidence type="ECO:0000256" key="9">
    <source>
        <dbReference type="ARBA" id="ARBA00023180"/>
    </source>
</evidence>
<keyword evidence="6 10" id="KW-0256">Endoplasmic reticulum</keyword>
<keyword evidence="11" id="KW-1185">Reference proteome</keyword>
<evidence type="ECO:0000313" key="11">
    <source>
        <dbReference type="Proteomes" id="UP000504631"/>
    </source>
</evidence>
<reference evidence="12" key="1">
    <citation type="submission" date="2025-08" db="UniProtKB">
        <authorList>
            <consortium name="RefSeq"/>
        </authorList>
    </citation>
    <scope>IDENTIFICATION</scope>
    <source>
        <tissue evidence="12">Muscle</tissue>
    </source>
</reference>
<evidence type="ECO:0000256" key="8">
    <source>
        <dbReference type="ARBA" id="ARBA00023136"/>
    </source>
</evidence>
<evidence type="ECO:0000256" key="6">
    <source>
        <dbReference type="ARBA" id="ARBA00022824"/>
    </source>
</evidence>
<evidence type="ECO:0000256" key="4">
    <source>
        <dbReference type="ARBA" id="ARBA00022502"/>
    </source>
</evidence>
<protein>
    <recommendedName>
        <fullName evidence="10">Phosphatidylinositol-glycan biosynthesis class X protein</fullName>
    </recommendedName>
</protein>
<evidence type="ECO:0000256" key="10">
    <source>
        <dbReference type="RuleBase" id="RU366056"/>
    </source>
</evidence>
<keyword evidence="8 10" id="KW-0472">Membrane</keyword>
<comment type="function">
    <text evidence="10">Stabilizing subunit of the glycosylphosphatidylinositol-mannosyltransferase I complex which catalyzes the transfer of the first mannose, via an alpha-1,4 bond from a dolichol-phosphate-mannose (Dol-P-Man) to the glucosaminyl acyl phosphatidylinositol (GlcN-(acyl)PI) intermediate to generate alpha-D-Man-(1-&gt;4)-alpha-D-GlcN-(1-&gt;6)-(1-radyl,2-acyl-sn-glycero-3-phospho)-2-acyl-inositol and participates in the sixth step of the glycosylphosphatidylinositol-anchor biosynthesis. Probably acts by stabilizing the mannosyltransferase PIGM.</text>
</comment>
<proteinExistence type="inferred from homology"/>
<dbReference type="RefSeq" id="XP_033356419.1">
    <property type="nucleotide sequence ID" value="XM_033500528.1"/>
</dbReference>
<dbReference type="PANTHER" id="PTHR28650:SF1">
    <property type="entry name" value="PHOSPHATIDYLINOSITOL-GLYCAN BIOSYNTHESIS CLASS X PROTEIN"/>
    <property type="match status" value="1"/>
</dbReference>
<keyword evidence="4 10" id="KW-0337">GPI-anchor biosynthesis</keyword>
<dbReference type="InterPro" id="IPR040039">
    <property type="entry name" value="PIGX"/>
</dbReference>
<keyword evidence="9" id="KW-0325">Glycoprotein</keyword>
<dbReference type="UniPathway" id="UPA00196"/>
<evidence type="ECO:0000313" key="12">
    <source>
        <dbReference type="RefSeq" id="XP_033356419.1"/>
    </source>
</evidence>
<dbReference type="AlphaFoldDB" id="A0A6J3KX85"/>
<evidence type="ECO:0000256" key="2">
    <source>
        <dbReference type="ARBA" id="ARBA00004687"/>
    </source>
</evidence>
<dbReference type="InterPro" id="IPR013233">
    <property type="entry name" value="PIG-X/PBN1"/>
</dbReference>
<gene>
    <name evidence="12" type="primary">LOC117237012</name>
</gene>
<evidence type="ECO:0000256" key="1">
    <source>
        <dbReference type="ARBA" id="ARBA00004389"/>
    </source>
</evidence>
<dbReference type="Pfam" id="PF08320">
    <property type="entry name" value="PIG-X"/>
    <property type="match status" value="1"/>
</dbReference>
<evidence type="ECO:0000256" key="3">
    <source>
        <dbReference type="ARBA" id="ARBA00010345"/>
    </source>
</evidence>
<evidence type="ECO:0000256" key="5">
    <source>
        <dbReference type="ARBA" id="ARBA00022692"/>
    </source>
</evidence>
<dbReference type="GO" id="GO:0005789">
    <property type="term" value="C:endoplasmic reticulum membrane"/>
    <property type="evidence" value="ECO:0007669"/>
    <property type="project" value="UniProtKB-SubCell"/>
</dbReference>